<dbReference type="PANTHER" id="PTHR21593:SF36">
    <property type="entry name" value="DUF148 DOMAIN-CONTAINING PROTEIN-RELATED"/>
    <property type="match status" value="1"/>
</dbReference>
<feature type="domain" description="SXP/RAL-2 family protein Ani s 5-like cation-binding" evidence="2">
    <location>
        <begin position="144"/>
        <end position="248"/>
    </location>
</feature>
<dbReference type="InterPro" id="IPR003677">
    <property type="entry name" value="ANIS5_cation-bd"/>
</dbReference>
<name>A0A8R1DXC1_CAEJA</name>
<organism evidence="3 4">
    <name type="scientific">Caenorhabditis japonica</name>
    <dbReference type="NCBI Taxonomy" id="281687"/>
    <lineage>
        <taxon>Eukaryota</taxon>
        <taxon>Metazoa</taxon>
        <taxon>Ecdysozoa</taxon>
        <taxon>Nematoda</taxon>
        <taxon>Chromadorea</taxon>
        <taxon>Rhabditida</taxon>
        <taxon>Rhabditina</taxon>
        <taxon>Rhabditomorpha</taxon>
        <taxon>Rhabditoidea</taxon>
        <taxon>Rhabditidae</taxon>
        <taxon>Peloderinae</taxon>
        <taxon>Caenorhabditis</taxon>
    </lineage>
</organism>
<dbReference type="InterPro" id="IPR052823">
    <property type="entry name" value="SXP/RAL-2_related"/>
</dbReference>
<dbReference type="Pfam" id="PF02520">
    <property type="entry name" value="ANIS5_cation-bd"/>
    <property type="match status" value="1"/>
</dbReference>
<evidence type="ECO:0000256" key="1">
    <source>
        <dbReference type="SAM" id="SignalP"/>
    </source>
</evidence>
<evidence type="ECO:0000313" key="4">
    <source>
        <dbReference type="Proteomes" id="UP000005237"/>
    </source>
</evidence>
<sequence>MKRTIIPLLAVAIQSVLSQSYTFPLSPAGQSYPQYNNAYESRYPYIPNQQQMPMQMPMQQGPSNGYSGMNGIGVFRDSNPMANRFQFNPMSRVQVQPPMQDPSPFSSQRVTAPVGPSEYRVDQKAPKGPTRIIPPFLKSASVAEKDKFYEIVQHPTWSGFEKNQRIEELMKTMSEERQTMYSDFRRDIVDKEMEEKRRNVDRAVSQMTKEAVDQFQRVVQIMHDPAQSETEKLKKIEEIYSKLPDAIRKEFDEKLKGF</sequence>
<evidence type="ECO:0000259" key="2">
    <source>
        <dbReference type="Pfam" id="PF02520"/>
    </source>
</evidence>
<proteinExistence type="predicted"/>
<keyword evidence="1" id="KW-0732">Signal</keyword>
<evidence type="ECO:0000313" key="3">
    <source>
        <dbReference type="EnsemblMetazoa" id="CJA14982.1"/>
    </source>
</evidence>
<feature type="chain" id="PRO_5035743048" evidence="1">
    <location>
        <begin position="19"/>
        <end position="258"/>
    </location>
</feature>
<dbReference type="AlphaFoldDB" id="A0A8R1DXC1"/>
<dbReference type="OMA" id="RIMHDPS"/>
<dbReference type="PANTHER" id="PTHR21593">
    <property type="entry name" value="PRION-LIKE- Q/N-RICH -DOMAIN-BEARING PROTEIN PROTEIN"/>
    <property type="match status" value="1"/>
</dbReference>
<dbReference type="EnsemblMetazoa" id="CJA14982.1">
    <property type="protein sequence ID" value="CJA14982.1"/>
    <property type="gene ID" value="WBGene00134186"/>
</dbReference>
<dbReference type="Proteomes" id="UP000005237">
    <property type="component" value="Unassembled WGS sequence"/>
</dbReference>
<keyword evidence="4" id="KW-1185">Reference proteome</keyword>
<protein>
    <submittedName>
        <fullName evidence="3">DUF148 domain-containing protein</fullName>
    </submittedName>
</protein>
<accession>A0A8R1DXC1</accession>
<reference evidence="4" key="1">
    <citation type="submission" date="2010-08" db="EMBL/GenBank/DDBJ databases">
        <authorList>
            <consortium name="Caenorhabditis japonica Sequencing Consortium"/>
            <person name="Wilson R.K."/>
        </authorList>
    </citation>
    <scope>NUCLEOTIDE SEQUENCE [LARGE SCALE GENOMIC DNA]</scope>
    <source>
        <strain evidence="4">DF5081</strain>
    </source>
</reference>
<feature type="signal peptide" evidence="1">
    <location>
        <begin position="1"/>
        <end position="18"/>
    </location>
</feature>
<reference evidence="3" key="2">
    <citation type="submission" date="2022-06" db="UniProtKB">
        <authorList>
            <consortium name="EnsemblMetazoa"/>
        </authorList>
    </citation>
    <scope>IDENTIFICATION</scope>
    <source>
        <strain evidence="3">DF5081</strain>
    </source>
</reference>